<keyword evidence="1" id="KW-0175">Coiled coil</keyword>
<evidence type="ECO:0000313" key="4">
    <source>
        <dbReference type="Proteomes" id="UP000828390"/>
    </source>
</evidence>
<dbReference type="InterPro" id="IPR011042">
    <property type="entry name" value="6-blade_b-propeller_TolB-like"/>
</dbReference>
<evidence type="ECO:0000256" key="1">
    <source>
        <dbReference type="SAM" id="Coils"/>
    </source>
</evidence>
<evidence type="ECO:0000313" key="3">
    <source>
        <dbReference type="EMBL" id="KAH3718522.1"/>
    </source>
</evidence>
<feature type="coiled-coil region" evidence="1">
    <location>
        <begin position="99"/>
        <end position="126"/>
    </location>
</feature>
<accession>A0A9D4C7E4</accession>
<protein>
    <submittedName>
        <fullName evidence="3">Uncharacterized protein</fullName>
    </submittedName>
</protein>
<dbReference type="AlphaFoldDB" id="A0A9D4C7E4"/>
<dbReference type="SUPFAM" id="SSF101898">
    <property type="entry name" value="NHL repeat"/>
    <property type="match status" value="1"/>
</dbReference>
<sequence length="708" mass="79459">MGCGSSASGLIIVRGKESEEEIHVGSVKCHKHDYNVATHYDANTKQFLCQMCSVELVRSPSRKHTTNDAKYIHEIQAYVKSTVFRQRQHRVHGQARVTCMNTEHLIDNYEQTKANLEKKRRQMIDEVDSFVKSVVDILSYLREELIVNINHEITKCQNDANDAMLILHNLLNDVDKLKKKSVIPVDFNQYGHTVQILDELEQRLEREKKTEKYAQNVQPTLLMNKSLQLDHILGYTKHNASSLKSIKLGRINIDKISTLVPNSAHLPTPEIFSDDSLSSTVSSNDDMATARASVFRRSSNLLTSKRRSMSSTAGTGNASSLVKTTADGTIQINNNTVNSANDLDTSDVEPKQETSHISQANFESADENQKEEHTPSQSPRNWSRSSKMLARNKSLSQQSYIPRKNVRTSRGGHSSIASIGNIDTPRFVLSSSNIAECTLENIETCPLKLINQARLKSDLFPRNITSSAFLDDGAIVLCDQINKKLLLCTNTFQQECDVQFRASPHNIAHIPGYGIAVTFPETNTIQYVNIANGVFGDCMEQIQTKSDCRGVCYANGNLVYTSGNDVAVLEKRLESETKRTRYLRTAFRKPLSIYLDHDSNMFVTCYGVKGSTGEIIKMSNSGEKIHFVAACREICRPVSTACDRHGYIYVCDVNPPSIHQLYPDGQYCRKLLGPNDGKFQHINVLPNGVFLTTENNNDILSIYRFCIE</sequence>
<reference evidence="3" key="2">
    <citation type="submission" date="2020-11" db="EMBL/GenBank/DDBJ databases">
        <authorList>
            <person name="McCartney M.A."/>
            <person name="Auch B."/>
            <person name="Kono T."/>
            <person name="Mallez S."/>
            <person name="Becker A."/>
            <person name="Gohl D.M."/>
            <person name="Silverstein K.A.T."/>
            <person name="Koren S."/>
            <person name="Bechman K.B."/>
            <person name="Herman A."/>
            <person name="Abrahante J.E."/>
            <person name="Garbe J."/>
        </authorList>
    </citation>
    <scope>NUCLEOTIDE SEQUENCE</scope>
    <source>
        <strain evidence="3">Duluth1</strain>
        <tissue evidence="3">Whole animal</tissue>
    </source>
</reference>
<dbReference type="Proteomes" id="UP000828390">
    <property type="component" value="Unassembled WGS sequence"/>
</dbReference>
<reference evidence="3" key="1">
    <citation type="journal article" date="2019" name="bioRxiv">
        <title>The Genome of the Zebra Mussel, Dreissena polymorpha: A Resource for Invasive Species Research.</title>
        <authorList>
            <person name="McCartney M.A."/>
            <person name="Auch B."/>
            <person name="Kono T."/>
            <person name="Mallez S."/>
            <person name="Zhang Y."/>
            <person name="Obille A."/>
            <person name="Becker A."/>
            <person name="Abrahante J.E."/>
            <person name="Garbe J."/>
            <person name="Badalamenti J.P."/>
            <person name="Herman A."/>
            <person name="Mangelson H."/>
            <person name="Liachko I."/>
            <person name="Sullivan S."/>
            <person name="Sone E.D."/>
            <person name="Koren S."/>
            <person name="Silverstein K.A.T."/>
            <person name="Beckman K.B."/>
            <person name="Gohl D.M."/>
        </authorList>
    </citation>
    <scope>NUCLEOTIDE SEQUENCE</scope>
    <source>
        <strain evidence="3">Duluth1</strain>
        <tissue evidence="3">Whole animal</tissue>
    </source>
</reference>
<dbReference type="Gene3D" id="2.120.10.30">
    <property type="entry name" value="TolB, C-terminal domain"/>
    <property type="match status" value="1"/>
</dbReference>
<dbReference type="EMBL" id="JAIWYP010000013">
    <property type="protein sequence ID" value="KAH3718522.1"/>
    <property type="molecule type" value="Genomic_DNA"/>
</dbReference>
<organism evidence="3 4">
    <name type="scientific">Dreissena polymorpha</name>
    <name type="common">Zebra mussel</name>
    <name type="synonym">Mytilus polymorpha</name>
    <dbReference type="NCBI Taxonomy" id="45954"/>
    <lineage>
        <taxon>Eukaryota</taxon>
        <taxon>Metazoa</taxon>
        <taxon>Spiralia</taxon>
        <taxon>Lophotrochozoa</taxon>
        <taxon>Mollusca</taxon>
        <taxon>Bivalvia</taxon>
        <taxon>Autobranchia</taxon>
        <taxon>Heteroconchia</taxon>
        <taxon>Euheterodonta</taxon>
        <taxon>Imparidentia</taxon>
        <taxon>Neoheterodontei</taxon>
        <taxon>Myida</taxon>
        <taxon>Dreissenoidea</taxon>
        <taxon>Dreissenidae</taxon>
        <taxon>Dreissena</taxon>
    </lineage>
</organism>
<name>A0A9D4C7E4_DREPO</name>
<feature type="region of interest" description="Disordered" evidence="2">
    <location>
        <begin position="333"/>
        <end position="414"/>
    </location>
</feature>
<evidence type="ECO:0000256" key="2">
    <source>
        <dbReference type="SAM" id="MobiDB-lite"/>
    </source>
</evidence>
<feature type="coiled-coil region" evidence="1">
    <location>
        <begin position="160"/>
        <end position="217"/>
    </location>
</feature>
<proteinExistence type="predicted"/>
<feature type="compositionally biased region" description="Polar residues" evidence="2">
    <location>
        <begin position="333"/>
        <end position="343"/>
    </location>
</feature>
<feature type="compositionally biased region" description="Polar residues" evidence="2">
    <location>
        <begin position="375"/>
        <end position="386"/>
    </location>
</feature>
<gene>
    <name evidence="3" type="ORF">DPMN_061327</name>
</gene>
<keyword evidence="4" id="KW-1185">Reference proteome</keyword>
<comment type="caution">
    <text evidence="3">The sequence shown here is derived from an EMBL/GenBank/DDBJ whole genome shotgun (WGS) entry which is preliminary data.</text>
</comment>